<sequence>MSQSDFSWSILFMRAGYAGRGLVYLVVAGFSLYAIWVGGQAQGTSSALEQLENTGWGMAVLFLIFLGMVAYAIWRLIDAIYDLEAYGSEAKGMIARTGMLITGIIHLAIGISAFSLLFMGGGDSGGGGGSSITGAVATVMGLPAGRWIVGIVGAIVIATGAYYLHKAWKEKYRQHIRANEFTLRWNFMLKAGLGAQGLVIAIIGGLFVYAAWRANANEAGGVGEAFDWLTAQPYGQFLVVFVCVGLLGFALFCFVNAAYRIIPKAEGDDIETLGARLEAKARQAVG</sequence>
<keyword evidence="1" id="KW-0812">Transmembrane</keyword>
<dbReference type="RefSeq" id="WP_163042295.1">
    <property type="nucleotide sequence ID" value="NZ_JAAAMJ010000001.1"/>
</dbReference>
<keyword evidence="4" id="KW-1185">Reference proteome</keyword>
<feature type="transmembrane region" description="Helical" evidence="1">
    <location>
        <begin position="21"/>
        <end position="38"/>
    </location>
</feature>
<dbReference type="AlphaFoldDB" id="A0A6L9MCQ8"/>
<feature type="domain" description="DUF1206" evidence="2">
    <location>
        <begin position="98"/>
        <end position="169"/>
    </location>
</feature>
<dbReference type="EMBL" id="JAAAMJ010000001">
    <property type="protein sequence ID" value="NDV85579.1"/>
    <property type="molecule type" value="Genomic_DNA"/>
</dbReference>
<feature type="transmembrane region" description="Helical" evidence="1">
    <location>
        <begin position="144"/>
        <end position="164"/>
    </location>
</feature>
<evidence type="ECO:0000256" key="1">
    <source>
        <dbReference type="SAM" id="Phobius"/>
    </source>
</evidence>
<dbReference type="InterPro" id="IPR009597">
    <property type="entry name" value="DUF1206"/>
</dbReference>
<name>A0A6L9MCQ8_9HYPH</name>
<reference evidence="3 4" key="1">
    <citation type="submission" date="2020-01" db="EMBL/GenBank/DDBJ databases">
        <title>Genomes of bacteria type strains.</title>
        <authorList>
            <person name="Chen J."/>
            <person name="Zhu S."/>
            <person name="Chen J."/>
        </authorList>
    </citation>
    <scope>NUCLEOTIDE SEQUENCE [LARGE SCALE GENOMIC DNA]</scope>
    <source>
        <strain evidence="3 4">KCTC 52919</strain>
    </source>
</reference>
<proteinExistence type="predicted"/>
<dbReference type="Proteomes" id="UP000476332">
    <property type="component" value="Unassembled WGS sequence"/>
</dbReference>
<dbReference type="Pfam" id="PF06724">
    <property type="entry name" value="DUF1206"/>
    <property type="match status" value="3"/>
</dbReference>
<gene>
    <name evidence="3" type="ORF">GTW51_02585</name>
</gene>
<evidence type="ECO:0000313" key="4">
    <source>
        <dbReference type="Proteomes" id="UP000476332"/>
    </source>
</evidence>
<feature type="domain" description="DUF1206" evidence="2">
    <location>
        <begin position="191"/>
        <end position="260"/>
    </location>
</feature>
<feature type="transmembrane region" description="Helical" evidence="1">
    <location>
        <begin position="98"/>
        <end position="119"/>
    </location>
</feature>
<evidence type="ECO:0000313" key="3">
    <source>
        <dbReference type="EMBL" id="NDV85579.1"/>
    </source>
</evidence>
<accession>A0A6L9MCQ8</accession>
<organism evidence="3 4">
    <name type="scientific">Aurantimonas aggregata</name>
    <dbReference type="NCBI Taxonomy" id="2047720"/>
    <lineage>
        <taxon>Bacteria</taxon>
        <taxon>Pseudomonadati</taxon>
        <taxon>Pseudomonadota</taxon>
        <taxon>Alphaproteobacteria</taxon>
        <taxon>Hyphomicrobiales</taxon>
        <taxon>Aurantimonadaceae</taxon>
        <taxon>Aurantimonas</taxon>
    </lineage>
</organism>
<comment type="caution">
    <text evidence="3">The sequence shown here is derived from an EMBL/GenBank/DDBJ whole genome shotgun (WGS) entry which is preliminary data.</text>
</comment>
<feature type="transmembrane region" description="Helical" evidence="1">
    <location>
        <begin position="58"/>
        <end position="77"/>
    </location>
</feature>
<evidence type="ECO:0000259" key="2">
    <source>
        <dbReference type="Pfam" id="PF06724"/>
    </source>
</evidence>
<feature type="domain" description="DUF1206" evidence="2">
    <location>
        <begin position="15"/>
        <end position="82"/>
    </location>
</feature>
<keyword evidence="1" id="KW-1133">Transmembrane helix</keyword>
<protein>
    <submittedName>
        <fullName evidence="3">DUF1206 domain-containing protein</fullName>
    </submittedName>
</protein>
<feature type="transmembrane region" description="Helical" evidence="1">
    <location>
        <begin position="185"/>
        <end position="212"/>
    </location>
</feature>
<feature type="transmembrane region" description="Helical" evidence="1">
    <location>
        <begin position="234"/>
        <end position="255"/>
    </location>
</feature>
<keyword evidence="1" id="KW-0472">Membrane</keyword>